<dbReference type="NCBIfam" id="NF007714">
    <property type="entry name" value="PRK10410.1-2"/>
    <property type="match status" value="1"/>
</dbReference>
<gene>
    <name evidence="1" type="ORF">SDC9_68726</name>
</gene>
<organism evidence="1">
    <name type="scientific">bioreactor metagenome</name>
    <dbReference type="NCBI Taxonomy" id="1076179"/>
    <lineage>
        <taxon>unclassified sequences</taxon>
        <taxon>metagenomes</taxon>
        <taxon>ecological metagenomes</taxon>
    </lineage>
</organism>
<dbReference type="EMBL" id="VSSQ01003772">
    <property type="protein sequence ID" value="MPM22275.1"/>
    <property type="molecule type" value="Genomic_DNA"/>
</dbReference>
<accession>A0A644Y185</accession>
<evidence type="ECO:0008006" key="2">
    <source>
        <dbReference type="Google" id="ProtNLM"/>
    </source>
</evidence>
<proteinExistence type="predicted"/>
<reference evidence="1" key="1">
    <citation type="submission" date="2019-08" db="EMBL/GenBank/DDBJ databases">
        <authorList>
            <person name="Kucharzyk K."/>
            <person name="Murdoch R.W."/>
            <person name="Higgins S."/>
            <person name="Loffler F."/>
        </authorList>
    </citation>
    <scope>NUCLEOTIDE SEQUENCE</scope>
</reference>
<dbReference type="Pfam" id="PF11756">
    <property type="entry name" value="YgbA_NO"/>
    <property type="match status" value="1"/>
</dbReference>
<comment type="caution">
    <text evidence="1">The sequence shown here is derived from an EMBL/GenBank/DDBJ whole genome shotgun (WGS) entry which is preliminary data.</text>
</comment>
<sequence>MNEGEKKVVNKMMAIYCRANHKHVTGLCEECTVLKNYAMKRLENCPFGEKKPTCGSCTVHCYKNDMRLKIKEVMRFSGPRMLFWHPIDAVRHFYKEYRRDRFSSVAEKSFRK</sequence>
<evidence type="ECO:0000313" key="1">
    <source>
        <dbReference type="EMBL" id="MPM22275.1"/>
    </source>
</evidence>
<name>A0A644Y185_9ZZZZ</name>
<dbReference type="InterPro" id="IPR020483">
    <property type="entry name" value="Uncharacterised_YgbA"/>
</dbReference>
<protein>
    <recommendedName>
        <fullName evidence="2">Nitrous oxide-stimulated promoter</fullName>
    </recommendedName>
</protein>
<dbReference type="AlphaFoldDB" id="A0A644Y185"/>